<gene>
    <name evidence="1" type="ORF">B4119_4030</name>
</gene>
<dbReference type="EMBL" id="LQYS01000016">
    <property type="protein sequence ID" value="KYD18740.1"/>
    <property type="molecule type" value="Genomic_DNA"/>
</dbReference>
<dbReference type="STRING" id="81408.B4119_4030"/>
<organism evidence="1 2">
    <name type="scientific">Saccharococcus caldoxylosilyticus</name>
    <dbReference type="NCBI Taxonomy" id="81408"/>
    <lineage>
        <taxon>Bacteria</taxon>
        <taxon>Bacillati</taxon>
        <taxon>Bacillota</taxon>
        <taxon>Bacilli</taxon>
        <taxon>Bacillales</taxon>
        <taxon>Anoxybacillaceae</taxon>
        <taxon>Saccharococcus</taxon>
    </lineage>
</organism>
<reference evidence="1 2" key="1">
    <citation type="submission" date="2016-01" db="EMBL/GenBank/DDBJ databases">
        <title>Draft Genome Sequences of Seven Thermophilic Sporeformers Isolated from Foods.</title>
        <authorList>
            <person name="Berendsen E.M."/>
            <person name="Wells-Bennik M.H."/>
            <person name="Krawcyk A.O."/>
            <person name="De Jong A."/>
            <person name="Holsappel S."/>
            <person name="Eijlander R.T."/>
            <person name="Kuipers O.P."/>
        </authorList>
    </citation>
    <scope>NUCLEOTIDE SEQUENCE [LARGE SCALE GENOMIC DNA]</scope>
    <source>
        <strain evidence="1 2">B4119</strain>
    </source>
</reference>
<dbReference type="Proteomes" id="UP000075455">
    <property type="component" value="Unassembled WGS sequence"/>
</dbReference>
<evidence type="ECO:0000313" key="1">
    <source>
        <dbReference type="EMBL" id="KYD18740.1"/>
    </source>
</evidence>
<sequence length="37" mass="4510">MNFTKKNSVYKAENMHIKRQNAYENLVLGIKKRFFTF</sequence>
<proteinExistence type="predicted"/>
<evidence type="ECO:0000313" key="2">
    <source>
        <dbReference type="Proteomes" id="UP000075455"/>
    </source>
</evidence>
<name>A0A150M2C5_9BACL</name>
<protein>
    <submittedName>
        <fullName evidence="1">Uncharacterized protein</fullName>
    </submittedName>
</protein>
<comment type="caution">
    <text evidence="1">The sequence shown here is derived from an EMBL/GenBank/DDBJ whole genome shotgun (WGS) entry which is preliminary data.</text>
</comment>
<dbReference type="AlphaFoldDB" id="A0A150M2C5"/>
<accession>A0A150M2C5</accession>